<keyword evidence="1" id="KW-0472">Membrane</keyword>
<reference evidence="2" key="2">
    <citation type="submission" date="2020-05" db="UniProtKB">
        <authorList>
            <consortium name="EnsemblMetazoa"/>
        </authorList>
    </citation>
    <scope>IDENTIFICATION</scope>
    <source>
        <strain evidence="2">IAEA</strain>
    </source>
</reference>
<dbReference type="EMBL" id="JXJN01010493">
    <property type="status" value="NOT_ANNOTATED_CDS"/>
    <property type="molecule type" value="Genomic_DNA"/>
</dbReference>
<dbReference type="EnsemblMetazoa" id="GPPI023212-RA">
    <property type="protein sequence ID" value="GPPI023212-PA"/>
    <property type="gene ID" value="GPPI023212"/>
</dbReference>
<reference evidence="3" key="1">
    <citation type="submission" date="2015-01" db="EMBL/GenBank/DDBJ databases">
        <authorList>
            <person name="Aksoy S."/>
            <person name="Warren W."/>
            <person name="Wilson R.K."/>
        </authorList>
    </citation>
    <scope>NUCLEOTIDE SEQUENCE [LARGE SCALE GENOMIC DNA]</scope>
    <source>
        <strain evidence="3">IAEA</strain>
    </source>
</reference>
<feature type="transmembrane region" description="Helical" evidence="1">
    <location>
        <begin position="61"/>
        <end position="79"/>
    </location>
</feature>
<dbReference type="Proteomes" id="UP000092460">
    <property type="component" value="Unassembled WGS sequence"/>
</dbReference>
<sequence>MKALLQIDLGSTVGYTCPEIVYGRIALFAAQIEEEILEISIFEQEGTKAPMQPCNLLTKELFLVSFLWYIYVTLLMVLYKKKNRIEMNWHSLKMQGSTQGLKTSYLSQAAVNFT</sequence>
<keyword evidence="1" id="KW-1133">Transmembrane helix</keyword>
<organism evidence="2 3">
    <name type="scientific">Glossina palpalis gambiensis</name>
    <dbReference type="NCBI Taxonomy" id="67801"/>
    <lineage>
        <taxon>Eukaryota</taxon>
        <taxon>Metazoa</taxon>
        <taxon>Ecdysozoa</taxon>
        <taxon>Arthropoda</taxon>
        <taxon>Hexapoda</taxon>
        <taxon>Insecta</taxon>
        <taxon>Pterygota</taxon>
        <taxon>Neoptera</taxon>
        <taxon>Endopterygota</taxon>
        <taxon>Diptera</taxon>
        <taxon>Brachycera</taxon>
        <taxon>Muscomorpha</taxon>
        <taxon>Hippoboscoidea</taxon>
        <taxon>Glossinidae</taxon>
        <taxon>Glossina</taxon>
    </lineage>
</organism>
<evidence type="ECO:0000313" key="3">
    <source>
        <dbReference type="Proteomes" id="UP000092460"/>
    </source>
</evidence>
<evidence type="ECO:0000313" key="2">
    <source>
        <dbReference type="EnsemblMetazoa" id="GPPI023212-PA"/>
    </source>
</evidence>
<dbReference type="AlphaFoldDB" id="A0A1B0B9M9"/>
<name>A0A1B0B9M9_9MUSC</name>
<keyword evidence="3" id="KW-1185">Reference proteome</keyword>
<accession>A0A1B0B9M9</accession>
<protein>
    <submittedName>
        <fullName evidence="2">Uncharacterized protein</fullName>
    </submittedName>
</protein>
<dbReference type="VEuPathDB" id="VectorBase:GPPI023212"/>
<evidence type="ECO:0000256" key="1">
    <source>
        <dbReference type="SAM" id="Phobius"/>
    </source>
</evidence>
<keyword evidence="1" id="KW-0812">Transmembrane</keyword>
<proteinExistence type="predicted"/>